<feature type="domain" description="Methyl-accepting transducer" evidence="5">
    <location>
        <begin position="402"/>
        <end position="638"/>
    </location>
</feature>
<dbReference type="RefSeq" id="WP_196610848.1">
    <property type="nucleotide sequence ID" value="NZ_VRYY01000817.1"/>
</dbReference>
<dbReference type="SMART" id="SM00283">
    <property type="entry name" value="MA"/>
    <property type="match status" value="1"/>
</dbReference>
<evidence type="ECO:0000259" key="5">
    <source>
        <dbReference type="PROSITE" id="PS50111"/>
    </source>
</evidence>
<dbReference type="PROSITE" id="PS50112">
    <property type="entry name" value="PAS"/>
    <property type="match status" value="1"/>
</dbReference>
<dbReference type="Pfam" id="PF00672">
    <property type="entry name" value="HAMP"/>
    <property type="match status" value="1"/>
</dbReference>
<dbReference type="Gene3D" id="3.30.450.20">
    <property type="entry name" value="PAS domain"/>
    <property type="match status" value="1"/>
</dbReference>
<name>A0ABS0J9F2_9BACT</name>
<dbReference type="InterPro" id="IPR000014">
    <property type="entry name" value="PAS"/>
</dbReference>
<protein>
    <submittedName>
        <fullName evidence="9">PAS domain-containing protein</fullName>
    </submittedName>
</protein>
<evidence type="ECO:0000256" key="1">
    <source>
        <dbReference type="ARBA" id="ARBA00023224"/>
    </source>
</evidence>
<dbReference type="PROSITE" id="PS50111">
    <property type="entry name" value="CHEMOTAXIS_TRANSDUC_2"/>
    <property type="match status" value="1"/>
</dbReference>
<dbReference type="Pfam" id="PF00015">
    <property type="entry name" value="MCPsignal"/>
    <property type="match status" value="1"/>
</dbReference>
<dbReference type="CDD" id="cd11386">
    <property type="entry name" value="MCP_signal"/>
    <property type="match status" value="1"/>
</dbReference>
<keyword evidence="4" id="KW-0812">Transmembrane</keyword>
<feature type="transmembrane region" description="Helical" evidence="4">
    <location>
        <begin position="7"/>
        <end position="29"/>
    </location>
</feature>
<reference evidence="9 10" key="1">
    <citation type="submission" date="2019-08" db="EMBL/GenBank/DDBJ databases">
        <authorList>
            <person name="Luo N."/>
        </authorList>
    </citation>
    <scope>NUCLEOTIDE SEQUENCE [LARGE SCALE GENOMIC DNA]</scope>
    <source>
        <strain evidence="9 10">NCIMB 9442</strain>
    </source>
</reference>
<dbReference type="CDD" id="cd00130">
    <property type="entry name" value="PAS"/>
    <property type="match status" value="1"/>
</dbReference>
<dbReference type="NCBIfam" id="TIGR00229">
    <property type="entry name" value="sensory_box"/>
    <property type="match status" value="1"/>
</dbReference>
<organism evidence="9 10">
    <name type="scientific">Nitratidesulfovibrio oxamicus</name>
    <dbReference type="NCBI Taxonomy" id="32016"/>
    <lineage>
        <taxon>Bacteria</taxon>
        <taxon>Pseudomonadati</taxon>
        <taxon>Thermodesulfobacteriota</taxon>
        <taxon>Desulfovibrionia</taxon>
        <taxon>Desulfovibrionales</taxon>
        <taxon>Desulfovibrionaceae</taxon>
        <taxon>Nitratidesulfovibrio</taxon>
    </lineage>
</organism>
<feature type="transmembrane region" description="Helical" evidence="4">
    <location>
        <begin position="189"/>
        <end position="212"/>
    </location>
</feature>
<sequence>MTVRKKLMLGLVFLIFVLLSLGVGIFWSLQGTSQDIDVLVGQHVSLRTTAIRINYQATQHRRYEKDLFLNIGDPKKQEQYLQKFEQAAKDLRGGIEDLDRQLRASAAPPDALALPQRILSAHEAYLAAFRDVARGAMTGEMTPQAANSKFSAAKDHIYALEDNVAKVVVLADEGLDRHVESMRRSHDEYVIALSVLTLCSIVLTLFGAGWLYRSINQPLAALVGFAETVAGGDLEHKSEFSFSGEVARLHDAVDHMVDAIRERVAYNRAIINRVPDPIIVTGPRRNIRALNSAACALLGHAEDSLIGKPLGSYQGADVYGTEPPIDRLARTGEAETQLDFTRQMGGETRYFHSRAATVRKPDGTLVGYMEIRQDITTVKHGELEARERSERIAGVARDADAIATTVADAASQLSDRVGEAARGADRQLQRSSESATAMDEMAATVREVARNASDTNRTTAEMSERARQGADIVEKVTAAIEGLGSHSRELRSEMEKLGTQASDIGNVLGVISDIADQTNLLALNAAIEAARAGDAGRGFAVVADEVRKLAEKTMNATREVEAAIGGIQQSARRSAEATDVAVRGVTDSQALANEAGGMLQEIVHAVQQASDQVNSIATAAEQQAATGDELNRIIAEVNEISGSTAMRMSEAETAIAELSAQAAALRRLMDSMK</sequence>
<keyword evidence="10" id="KW-1185">Reference proteome</keyword>
<evidence type="ECO:0000259" key="8">
    <source>
        <dbReference type="PROSITE" id="PS50885"/>
    </source>
</evidence>
<dbReference type="PANTHER" id="PTHR32089">
    <property type="entry name" value="METHYL-ACCEPTING CHEMOTAXIS PROTEIN MCPB"/>
    <property type="match status" value="1"/>
</dbReference>
<dbReference type="InterPro" id="IPR003660">
    <property type="entry name" value="HAMP_dom"/>
</dbReference>
<dbReference type="Gene3D" id="1.10.287.950">
    <property type="entry name" value="Methyl-accepting chemotaxis protein"/>
    <property type="match status" value="1"/>
</dbReference>
<proteinExistence type="inferred from homology"/>
<keyword evidence="4" id="KW-1133">Transmembrane helix</keyword>
<dbReference type="Pfam" id="PF08448">
    <property type="entry name" value="PAS_4"/>
    <property type="match status" value="1"/>
</dbReference>
<comment type="similarity">
    <text evidence="2">Belongs to the methyl-accepting chemotaxis (MCP) protein family.</text>
</comment>
<feature type="domain" description="HAMP" evidence="8">
    <location>
        <begin position="213"/>
        <end position="265"/>
    </location>
</feature>
<evidence type="ECO:0000259" key="6">
    <source>
        <dbReference type="PROSITE" id="PS50112"/>
    </source>
</evidence>
<evidence type="ECO:0000256" key="2">
    <source>
        <dbReference type="ARBA" id="ARBA00029447"/>
    </source>
</evidence>
<dbReference type="PROSITE" id="PS50885">
    <property type="entry name" value="HAMP"/>
    <property type="match status" value="1"/>
</dbReference>
<evidence type="ECO:0000256" key="3">
    <source>
        <dbReference type="PROSITE-ProRule" id="PRU00284"/>
    </source>
</evidence>
<feature type="domain" description="PAS" evidence="6">
    <location>
        <begin position="263"/>
        <end position="308"/>
    </location>
</feature>
<evidence type="ECO:0000259" key="7">
    <source>
        <dbReference type="PROSITE" id="PS50113"/>
    </source>
</evidence>
<dbReference type="PROSITE" id="PS50113">
    <property type="entry name" value="PAC"/>
    <property type="match status" value="1"/>
</dbReference>
<dbReference type="PANTHER" id="PTHR32089:SF112">
    <property type="entry name" value="LYSOZYME-LIKE PROTEIN-RELATED"/>
    <property type="match status" value="1"/>
</dbReference>
<gene>
    <name evidence="9" type="ORF">FVW20_19330</name>
</gene>
<dbReference type="Gene3D" id="6.10.340.10">
    <property type="match status" value="1"/>
</dbReference>
<dbReference type="Proteomes" id="UP001194469">
    <property type="component" value="Unassembled WGS sequence"/>
</dbReference>
<accession>A0ABS0J9F2</accession>
<keyword evidence="1 3" id="KW-0807">Transducer</keyword>
<dbReference type="SUPFAM" id="SSF55785">
    <property type="entry name" value="PYP-like sensor domain (PAS domain)"/>
    <property type="match status" value="1"/>
</dbReference>
<dbReference type="EMBL" id="VRYY01000817">
    <property type="protein sequence ID" value="MBG3879086.1"/>
    <property type="molecule type" value="Genomic_DNA"/>
</dbReference>
<dbReference type="InterPro" id="IPR013656">
    <property type="entry name" value="PAS_4"/>
</dbReference>
<dbReference type="SMART" id="SM00091">
    <property type="entry name" value="PAS"/>
    <property type="match status" value="1"/>
</dbReference>
<evidence type="ECO:0000313" key="10">
    <source>
        <dbReference type="Proteomes" id="UP001194469"/>
    </source>
</evidence>
<keyword evidence="4" id="KW-0472">Membrane</keyword>
<dbReference type="InterPro" id="IPR004089">
    <property type="entry name" value="MCPsignal_dom"/>
</dbReference>
<dbReference type="InterPro" id="IPR000700">
    <property type="entry name" value="PAS-assoc_C"/>
</dbReference>
<feature type="domain" description="PAC" evidence="7">
    <location>
        <begin position="334"/>
        <end position="387"/>
    </location>
</feature>
<dbReference type="InterPro" id="IPR035965">
    <property type="entry name" value="PAS-like_dom_sf"/>
</dbReference>
<dbReference type="SUPFAM" id="SSF58104">
    <property type="entry name" value="Methyl-accepting chemotaxis protein (MCP) signaling domain"/>
    <property type="match status" value="1"/>
</dbReference>
<evidence type="ECO:0000256" key="4">
    <source>
        <dbReference type="SAM" id="Phobius"/>
    </source>
</evidence>
<dbReference type="SMART" id="SM00304">
    <property type="entry name" value="HAMP"/>
    <property type="match status" value="1"/>
</dbReference>
<evidence type="ECO:0000313" key="9">
    <source>
        <dbReference type="EMBL" id="MBG3879086.1"/>
    </source>
</evidence>
<comment type="caution">
    <text evidence="9">The sequence shown here is derived from an EMBL/GenBank/DDBJ whole genome shotgun (WGS) entry which is preliminary data.</text>
</comment>